<evidence type="ECO:0000313" key="3">
    <source>
        <dbReference type="Proteomes" id="UP000766550"/>
    </source>
</evidence>
<keyword evidence="1" id="KW-1133">Transmembrane helix</keyword>
<reference evidence="2 3" key="1">
    <citation type="submission" date="2021-06" db="EMBL/GenBank/DDBJ databases">
        <title>New haloarchaea isolates fom saline soil.</title>
        <authorList>
            <person name="Duran-Viseras A."/>
            <person name="Sanchez-Porro C.S."/>
            <person name="Ventosa A."/>
        </authorList>
    </citation>
    <scope>NUCLEOTIDE SEQUENCE [LARGE SCALE GENOMIC DNA]</scope>
    <source>
        <strain evidence="2 3">JCM 183640</strain>
    </source>
</reference>
<comment type="caution">
    <text evidence="2">The sequence shown here is derived from an EMBL/GenBank/DDBJ whole genome shotgun (WGS) entry which is preliminary data.</text>
</comment>
<keyword evidence="1" id="KW-0812">Transmembrane</keyword>
<name>A0A8J7Y8J9_9EURY</name>
<accession>A0A8J7Y8J9</accession>
<proteinExistence type="predicted"/>
<gene>
    <name evidence="2" type="ORF">KTS45_07495</name>
</gene>
<dbReference type="RefSeq" id="WP_162317127.1">
    <property type="nucleotide sequence ID" value="NZ_JAHQXF010000001.1"/>
</dbReference>
<feature type="transmembrane region" description="Helical" evidence="1">
    <location>
        <begin position="96"/>
        <end position="117"/>
    </location>
</feature>
<feature type="transmembrane region" description="Helical" evidence="1">
    <location>
        <begin position="70"/>
        <end position="90"/>
    </location>
</feature>
<dbReference type="EMBL" id="JAHQXF010000001">
    <property type="protein sequence ID" value="MBV0924046.1"/>
    <property type="molecule type" value="Genomic_DNA"/>
</dbReference>
<protein>
    <submittedName>
        <fullName evidence="2">Uncharacterized protein</fullName>
    </submittedName>
</protein>
<evidence type="ECO:0000256" key="1">
    <source>
        <dbReference type="SAM" id="Phobius"/>
    </source>
</evidence>
<evidence type="ECO:0000313" key="2">
    <source>
        <dbReference type="EMBL" id="MBV0924046.1"/>
    </source>
</evidence>
<keyword evidence="3" id="KW-1185">Reference proteome</keyword>
<sequence>MGRKAMVAWALLVSVWAGLVGGAAVFEPSIDYVQLYAVGFAVVAFPAAYWTISSNRAIFDSAHRPGRMAIFILVIFLVTVVLATPSALLLGHTGPLGIVVQLLAYVVGLAAALYVAYGGGFDLAWDRYT</sequence>
<dbReference type="AlphaFoldDB" id="A0A8J7Y8J9"/>
<dbReference type="OrthoDB" id="325385at2157"/>
<keyword evidence="1" id="KW-0472">Membrane</keyword>
<feature type="transmembrane region" description="Helical" evidence="1">
    <location>
        <begin position="32"/>
        <end position="50"/>
    </location>
</feature>
<organism evidence="2 3">
    <name type="scientific">Haloarcula limicola</name>
    <dbReference type="NCBI Taxonomy" id="1429915"/>
    <lineage>
        <taxon>Archaea</taxon>
        <taxon>Methanobacteriati</taxon>
        <taxon>Methanobacteriota</taxon>
        <taxon>Stenosarchaea group</taxon>
        <taxon>Halobacteria</taxon>
        <taxon>Halobacteriales</taxon>
        <taxon>Haloarculaceae</taxon>
        <taxon>Haloarcula</taxon>
    </lineage>
</organism>
<dbReference type="Proteomes" id="UP000766550">
    <property type="component" value="Unassembled WGS sequence"/>
</dbReference>